<reference evidence="1 2" key="1">
    <citation type="submission" date="2014-11" db="EMBL/GenBank/DDBJ databases">
        <authorList>
            <person name="Zhu J."/>
            <person name="Qi W."/>
            <person name="Song R."/>
        </authorList>
    </citation>
    <scope>NUCLEOTIDE SEQUENCE [LARGE SCALE GENOMIC DNA]</scope>
</reference>
<gene>
    <name evidence="1" type="ORF">Vbra_6403</name>
</gene>
<dbReference type="EMBL" id="CDMY01000916">
    <property type="protein sequence ID" value="CEM36974.1"/>
    <property type="molecule type" value="Genomic_DNA"/>
</dbReference>
<dbReference type="VEuPathDB" id="CryptoDB:Vbra_6403"/>
<proteinExistence type="predicted"/>
<organism evidence="1 2">
    <name type="scientific">Vitrella brassicaformis (strain CCMP3155)</name>
    <dbReference type="NCBI Taxonomy" id="1169540"/>
    <lineage>
        <taxon>Eukaryota</taxon>
        <taxon>Sar</taxon>
        <taxon>Alveolata</taxon>
        <taxon>Colpodellida</taxon>
        <taxon>Vitrellaceae</taxon>
        <taxon>Vitrella</taxon>
    </lineage>
</organism>
<dbReference type="InParanoid" id="A0A0G4H0A1"/>
<dbReference type="AlphaFoldDB" id="A0A0G4H0A1"/>
<accession>A0A0G4H0A1</accession>
<dbReference type="Proteomes" id="UP000041254">
    <property type="component" value="Unassembled WGS sequence"/>
</dbReference>
<keyword evidence="2" id="KW-1185">Reference proteome</keyword>
<sequence>MARQFKTIKSVQDLIKIIVKDTEKLREAISETLKDGKDSEDSRWREMLFQMLLSEATDDMKRKLKSISSSEAKTEVPYHCTLAA</sequence>
<evidence type="ECO:0000313" key="1">
    <source>
        <dbReference type="EMBL" id="CEM36974.1"/>
    </source>
</evidence>
<name>A0A0G4H0A1_VITBC</name>
<evidence type="ECO:0000313" key="2">
    <source>
        <dbReference type="Proteomes" id="UP000041254"/>
    </source>
</evidence>
<protein>
    <submittedName>
        <fullName evidence="1">Uncharacterized protein</fullName>
    </submittedName>
</protein>